<evidence type="ECO:0000313" key="3">
    <source>
        <dbReference type="EMBL" id="MQL53085.1"/>
    </source>
</evidence>
<dbReference type="GO" id="GO:0003824">
    <property type="term" value="F:catalytic activity"/>
    <property type="evidence" value="ECO:0007669"/>
    <property type="project" value="InterPro"/>
</dbReference>
<feature type="non-terminal residue" evidence="3">
    <location>
        <position position="1"/>
    </location>
</feature>
<name>A0A6N7ISH3_9FIRM</name>
<dbReference type="GO" id="GO:0046872">
    <property type="term" value="F:metal ion binding"/>
    <property type="evidence" value="ECO:0007669"/>
    <property type="project" value="UniProtKB-KW"/>
</dbReference>
<keyword evidence="4" id="KW-1185">Reference proteome</keyword>
<proteinExistence type="predicted"/>
<keyword evidence="1" id="KW-0479">Metal-binding</keyword>
<keyword evidence="3" id="KW-0670">Pyruvate</keyword>
<dbReference type="CDD" id="cd02008">
    <property type="entry name" value="TPP_IOR_alpha"/>
    <property type="match status" value="1"/>
</dbReference>
<dbReference type="AlphaFoldDB" id="A0A6N7ISH3"/>
<dbReference type="PANTHER" id="PTHR43710">
    <property type="entry name" value="2-HYDROXYACYL-COA LYASE"/>
    <property type="match status" value="1"/>
</dbReference>
<dbReference type="InterPro" id="IPR029061">
    <property type="entry name" value="THDP-binding"/>
</dbReference>
<dbReference type="RefSeq" id="WP_194174946.1">
    <property type="nucleotide sequence ID" value="NZ_WHYR01000038.1"/>
</dbReference>
<dbReference type="PANTHER" id="PTHR43710:SF5">
    <property type="entry name" value="INDOLEPYRUVATE FERREDOXIN OXIDOREDUCTASE ALPHA SUBUNIT"/>
    <property type="match status" value="1"/>
</dbReference>
<dbReference type="Proteomes" id="UP000441717">
    <property type="component" value="Unassembled WGS sequence"/>
</dbReference>
<reference evidence="3 4" key="1">
    <citation type="submission" date="2019-10" db="EMBL/GenBank/DDBJ databases">
        <title>Comparative genomics of sulfur disproportionating microorganisms.</title>
        <authorList>
            <person name="Ward L.M."/>
            <person name="Bertran E."/>
            <person name="Johnston D."/>
        </authorList>
    </citation>
    <scope>NUCLEOTIDE SEQUENCE [LARGE SCALE GENOMIC DNA]</scope>
    <source>
        <strain evidence="3 4">DSM 14055</strain>
    </source>
</reference>
<dbReference type="Pfam" id="PF13237">
    <property type="entry name" value="Fer4_10"/>
    <property type="match status" value="1"/>
</dbReference>
<dbReference type="PROSITE" id="PS51379">
    <property type="entry name" value="4FE4S_FER_2"/>
    <property type="match status" value="2"/>
</dbReference>
<organism evidence="3 4">
    <name type="scientific">Desulfofundulus thermobenzoicus</name>
    <dbReference type="NCBI Taxonomy" id="29376"/>
    <lineage>
        <taxon>Bacteria</taxon>
        <taxon>Bacillati</taxon>
        <taxon>Bacillota</taxon>
        <taxon>Clostridia</taxon>
        <taxon>Eubacteriales</taxon>
        <taxon>Peptococcaceae</taxon>
        <taxon>Desulfofundulus</taxon>
    </lineage>
</organism>
<dbReference type="InterPro" id="IPR011766">
    <property type="entry name" value="TPP_enzyme_TPP-bd"/>
</dbReference>
<dbReference type="GO" id="GO:0030976">
    <property type="term" value="F:thiamine pyrophosphate binding"/>
    <property type="evidence" value="ECO:0007669"/>
    <property type="project" value="InterPro"/>
</dbReference>
<dbReference type="SUPFAM" id="SSF52518">
    <property type="entry name" value="Thiamin diphosphate-binding fold (THDP-binding)"/>
    <property type="match status" value="1"/>
</dbReference>
<accession>A0A6N7ISH3</accession>
<dbReference type="InterPro" id="IPR017896">
    <property type="entry name" value="4Fe4S_Fe-S-bd"/>
</dbReference>
<sequence>SRPAPSPSAGEEMPAIPGRPPVLCPGCPHRGIFYVLHKLKLLVTGDIGCYTLGGLPPLEGMDTCVCMGASIGMAHGCELADPSLAERTVGVIGDSTFFHSGLTGLLNMVYNNGRGTVIILDNRTTAMTGHQDHPGTGKTLMGRDAPAINLEALVRALGVRRVQVVDPLDVARLTAVIKEELAAPEPSVIIARRPCALLQKERRPAVAVDAELCTGCRACLKLSCPAISVREQKAAVDAITCTGCGLCVQVCKFGALQEGGRQNG</sequence>
<gene>
    <name evidence="3" type="ORF">GFC01_12630</name>
</gene>
<dbReference type="EMBL" id="WHYR01000038">
    <property type="protein sequence ID" value="MQL53085.1"/>
    <property type="molecule type" value="Genomic_DNA"/>
</dbReference>
<feature type="domain" description="4Fe-4S ferredoxin-type" evidence="2">
    <location>
        <begin position="232"/>
        <end position="261"/>
    </location>
</feature>
<protein>
    <submittedName>
        <fullName evidence="3">Indolepyruvate ferredoxin oxidoreductase subunit alpha</fullName>
    </submittedName>
</protein>
<evidence type="ECO:0000313" key="4">
    <source>
        <dbReference type="Proteomes" id="UP000441717"/>
    </source>
</evidence>
<dbReference type="Pfam" id="PF02775">
    <property type="entry name" value="TPP_enzyme_C"/>
    <property type="match status" value="1"/>
</dbReference>
<dbReference type="Gene3D" id="3.30.70.20">
    <property type="match status" value="1"/>
</dbReference>
<dbReference type="InterPro" id="IPR045025">
    <property type="entry name" value="HACL1-like"/>
</dbReference>
<evidence type="ECO:0000256" key="1">
    <source>
        <dbReference type="ARBA" id="ARBA00022723"/>
    </source>
</evidence>
<evidence type="ECO:0000259" key="2">
    <source>
        <dbReference type="PROSITE" id="PS51379"/>
    </source>
</evidence>
<comment type="caution">
    <text evidence="3">The sequence shown here is derived from an EMBL/GenBank/DDBJ whole genome shotgun (WGS) entry which is preliminary data.</text>
</comment>
<feature type="domain" description="4Fe-4S ferredoxin-type" evidence="2">
    <location>
        <begin position="204"/>
        <end position="231"/>
    </location>
</feature>
<dbReference type="Gene3D" id="3.40.50.970">
    <property type="match status" value="1"/>
</dbReference>